<evidence type="ECO:0000256" key="11">
    <source>
        <dbReference type="ARBA" id="ARBA00083107"/>
    </source>
</evidence>
<keyword evidence="5 12" id="KW-0285">Flavoprotein</keyword>
<dbReference type="InterPro" id="IPR005101">
    <property type="entry name" value="Cryptochr/Photolyase_FAD-bd"/>
</dbReference>
<protein>
    <recommendedName>
        <fullName evidence="4">Deoxyribodipyrimidine photo-lyase</fullName>
        <ecNumber evidence="3">4.1.99.3</ecNumber>
    </recommendedName>
    <alternativeName>
        <fullName evidence="8">DNA photolyase</fullName>
    </alternativeName>
    <alternativeName>
        <fullName evidence="11">Photoreactivating enzyme</fullName>
    </alternativeName>
</protein>
<dbReference type="FunFam" id="1.10.579.10:FF:000003">
    <property type="entry name" value="Deoxyribodipyrimidine photo-lyase"/>
    <property type="match status" value="1"/>
</dbReference>
<evidence type="ECO:0000256" key="10">
    <source>
        <dbReference type="ARBA" id="ARBA00059220"/>
    </source>
</evidence>
<dbReference type="Gene3D" id="1.10.579.10">
    <property type="entry name" value="DNA Cyclobutane Dipyrimidine Photolyase, subunit A, domain 3"/>
    <property type="match status" value="1"/>
</dbReference>
<sequence>MNQLIWFRNDLRLNDQSALWHATQAGTTLALVIFSPEQWQRHDDAPIKIDFYLRQLAQLKDDLTALNIPLIVRTIPLWKDIPDELVKLVEHYKIENVYANVEVGINELERDHQAQTALNAIQKDLKLYQDKTLFTLGSIRNKSDAPYQVYTPFKKNCYELLNISLPQCFPQPEAQSDVPKIKADDSKLPSMTDLGYDEIDKKTQALWPVGEKAAHKRLEAFIKDKINHYHELRDYPAAEGTSCISPYLTIGLVSIRQCVQAIFAKHQGQFLLENKGQEVWLNELLWREFYQQLMFDFPKLSRHQPFQDQTKTIPWKDNDAHFEAWTQGQTGIPIVDAAMRQLKATGWMHNRVRMICAMFLTKNLLIDWRKGEQWFMQHLIDGDFAANNGGWQWSASTGTDAAPYFRIFNPVSQSEKFDPDGKFLREWLPELKHLDNTQIHEPYASKQISKLNYPKPIVDLKASRAEAIEVFKNN</sequence>
<dbReference type="SUPFAM" id="SSF52425">
    <property type="entry name" value="Cryptochrome/photolyase, N-terminal domain"/>
    <property type="match status" value="1"/>
</dbReference>
<comment type="cofactor">
    <cofactor evidence="1">
        <name>(6R)-5,10-methylene-5,6,7,8-tetrahydrofolate</name>
        <dbReference type="ChEBI" id="CHEBI:15636"/>
    </cofactor>
</comment>
<dbReference type="PROSITE" id="PS00394">
    <property type="entry name" value="DNA_PHOTOLYASES_1_1"/>
    <property type="match status" value="1"/>
</dbReference>
<keyword evidence="16" id="KW-0456">Lyase</keyword>
<dbReference type="PANTHER" id="PTHR11455">
    <property type="entry name" value="CRYPTOCHROME"/>
    <property type="match status" value="1"/>
</dbReference>
<dbReference type="InterPro" id="IPR006050">
    <property type="entry name" value="DNA_photolyase_N"/>
</dbReference>
<gene>
    <name evidence="16" type="ORF">BEN76_07910</name>
</gene>
<evidence type="ECO:0000256" key="7">
    <source>
        <dbReference type="ARBA" id="ARBA00022991"/>
    </source>
</evidence>
<feature type="binding site" evidence="12">
    <location>
        <begin position="381"/>
        <end position="383"/>
    </location>
    <ligand>
        <name>FAD</name>
        <dbReference type="ChEBI" id="CHEBI:57692"/>
    </ligand>
</feature>
<dbReference type="Pfam" id="PF03441">
    <property type="entry name" value="FAD_binding_7"/>
    <property type="match status" value="1"/>
</dbReference>
<feature type="domain" description="Photolyase/cryptochrome alpha/beta" evidence="15">
    <location>
        <begin position="1"/>
        <end position="133"/>
    </location>
</feature>
<evidence type="ECO:0000256" key="3">
    <source>
        <dbReference type="ARBA" id="ARBA00013149"/>
    </source>
</evidence>
<dbReference type="SUPFAM" id="SSF48173">
    <property type="entry name" value="Cryptochrome/photolyase FAD-binding domain"/>
    <property type="match status" value="1"/>
</dbReference>
<dbReference type="GO" id="GO:0000719">
    <property type="term" value="P:photoreactive repair"/>
    <property type="evidence" value="ECO:0007669"/>
    <property type="project" value="UniProtKB-ARBA"/>
</dbReference>
<evidence type="ECO:0000256" key="6">
    <source>
        <dbReference type="ARBA" id="ARBA00022827"/>
    </source>
</evidence>
<comment type="function">
    <text evidence="10">Involved in repair of UV radiation-induced DNA damage. Catalyzes the light-dependent monomerization (300-600 nm) of cyclobutyl pyrimidine dimers (in cis-syn configuration), which are formed between adjacent bases on the same DNA strand upon exposure to ultraviolet radiation.</text>
</comment>
<dbReference type="Pfam" id="PF00875">
    <property type="entry name" value="DNA_photolyase"/>
    <property type="match status" value="1"/>
</dbReference>
<dbReference type="InterPro" id="IPR036134">
    <property type="entry name" value="Crypto/Photolyase_FAD-like_sf"/>
</dbReference>
<evidence type="ECO:0000256" key="5">
    <source>
        <dbReference type="ARBA" id="ARBA00022630"/>
    </source>
</evidence>
<dbReference type="GO" id="GO:0003677">
    <property type="term" value="F:DNA binding"/>
    <property type="evidence" value="ECO:0007669"/>
    <property type="project" value="TreeGrafter"/>
</dbReference>
<comment type="cofactor">
    <cofactor evidence="12">
        <name>FAD</name>
        <dbReference type="ChEBI" id="CHEBI:57692"/>
    </cofactor>
    <text evidence="12">Binds 1 FAD per subunit.</text>
</comment>
<feature type="site" description="Electron transfer via tryptophanyl radical" evidence="13">
    <location>
        <position position="315"/>
    </location>
</feature>
<dbReference type="RefSeq" id="WP_076032770.1">
    <property type="nucleotide sequence ID" value="NZ_CP016896.1"/>
</dbReference>
<proteinExistence type="inferred from homology"/>
<dbReference type="GO" id="GO:0009416">
    <property type="term" value="P:response to light stimulus"/>
    <property type="evidence" value="ECO:0007669"/>
    <property type="project" value="TreeGrafter"/>
</dbReference>
<dbReference type="EMBL" id="CP016896">
    <property type="protein sequence ID" value="APV35948.1"/>
    <property type="molecule type" value="Genomic_DNA"/>
</dbReference>
<feature type="site" description="Electron transfer via tryptophanyl radical" evidence="13">
    <location>
        <position position="391"/>
    </location>
</feature>
<dbReference type="KEGG" id="asol:BEN76_07910"/>
<dbReference type="PANTHER" id="PTHR11455:SF9">
    <property type="entry name" value="CRYPTOCHROME CIRCADIAN CLOCK 5 ISOFORM X1"/>
    <property type="match status" value="1"/>
</dbReference>
<evidence type="ECO:0000256" key="1">
    <source>
        <dbReference type="ARBA" id="ARBA00001932"/>
    </source>
</evidence>
<dbReference type="STRING" id="487316.BEN76_07910"/>
<comment type="similarity">
    <text evidence="2">Belongs to the DNA photolyase class-1 family.</text>
</comment>
<feature type="binding site" evidence="12">
    <location>
        <position position="280"/>
    </location>
    <ligand>
        <name>FAD</name>
        <dbReference type="ChEBI" id="CHEBI:57692"/>
    </ligand>
</feature>
<evidence type="ECO:0000259" key="15">
    <source>
        <dbReference type="PROSITE" id="PS51645"/>
    </source>
</evidence>
<reference evidence="16 17" key="1">
    <citation type="submission" date="2016-08" db="EMBL/GenBank/DDBJ databases">
        <title>Complete genome sequence of Acinetobacter baylyi strain GFJ2.</title>
        <authorList>
            <person name="Tabata M."/>
            <person name="Kuboki S."/>
            <person name="Gibu N."/>
            <person name="Kinouchi Y."/>
            <person name="Vangnai A."/>
            <person name="Kasai D."/>
            <person name="Fukuda M."/>
        </authorList>
    </citation>
    <scope>NUCLEOTIDE SEQUENCE [LARGE SCALE GENOMIC DNA]</scope>
    <source>
        <strain evidence="16 17">GFJ2</strain>
    </source>
</reference>
<name>A0A1P8EIB8_9GAMM</name>
<dbReference type="eggNOG" id="COG0415">
    <property type="taxonomic scope" value="Bacteria"/>
</dbReference>
<dbReference type="PROSITE" id="PS51645">
    <property type="entry name" value="PHR_CRY_ALPHA_BETA"/>
    <property type="match status" value="1"/>
</dbReference>
<dbReference type="GO" id="GO:0071949">
    <property type="term" value="F:FAD binding"/>
    <property type="evidence" value="ECO:0007669"/>
    <property type="project" value="TreeGrafter"/>
</dbReference>
<evidence type="ECO:0000256" key="8">
    <source>
        <dbReference type="ARBA" id="ARBA00031671"/>
    </source>
</evidence>
<feature type="binding site" evidence="12">
    <location>
        <position position="229"/>
    </location>
    <ligand>
        <name>FAD</name>
        <dbReference type="ChEBI" id="CHEBI:57692"/>
    </ligand>
</feature>
<dbReference type="NCBIfam" id="NF007955">
    <property type="entry name" value="PRK10674.1"/>
    <property type="match status" value="1"/>
</dbReference>
<keyword evidence="6 12" id="KW-0274">FAD</keyword>
<comment type="catalytic activity">
    <reaction evidence="9">
        <text>cyclobutadipyrimidine (in DNA) = 2 pyrimidine residues (in DNA).</text>
        <dbReference type="EC" id="4.1.99.3"/>
    </reaction>
</comment>
<keyword evidence="7 14" id="KW-0157">Chromophore</keyword>
<evidence type="ECO:0000256" key="12">
    <source>
        <dbReference type="PIRSR" id="PIRSR602081-1"/>
    </source>
</evidence>
<feature type="site" description="Electron transfer via tryptophanyl radical" evidence="13">
    <location>
        <position position="368"/>
    </location>
</feature>
<evidence type="ECO:0000256" key="4">
    <source>
        <dbReference type="ARBA" id="ARBA00014046"/>
    </source>
</evidence>
<evidence type="ECO:0000256" key="9">
    <source>
        <dbReference type="ARBA" id="ARBA00033999"/>
    </source>
</evidence>
<dbReference type="GO" id="GO:0003904">
    <property type="term" value="F:deoxyribodipyrimidine photo-lyase activity"/>
    <property type="evidence" value="ECO:0007669"/>
    <property type="project" value="UniProtKB-EC"/>
</dbReference>
<feature type="binding site" evidence="12">
    <location>
        <begin position="241"/>
        <end position="245"/>
    </location>
    <ligand>
        <name>FAD</name>
        <dbReference type="ChEBI" id="CHEBI:57692"/>
    </ligand>
</feature>
<dbReference type="InterPro" id="IPR036155">
    <property type="entry name" value="Crypto/Photolyase_N_sf"/>
</dbReference>
<evidence type="ECO:0000256" key="2">
    <source>
        <dbReference type="ARBA" id="ARBA00005862"/>
    </source>
</evidence>
<dbReference type="InterPro" id="IPR014729">
    <property type="entry name" value="Rossmann-like_a/b/a_fold"/>
</dbReference>
<evidence type="ECO:0000313" key="16">
    <source>
        <dbReference type="EMBL" id="APV35948.1"/>
    </source>
</evidence>
<dbReference type="PRINTS" id="PR00147">
    <property type="entry name" value="DNAPHOTLYASE"/>
</dbReference>
<evidence type="ECO:0000256" key="13">
    <source>
        <dbReference type="PIRSR" id="PIRSR602081-2"/>
    </source>
</evidence>
<accession>A0A1P8EIB8</accession>
<evidence type="ECO:0000256" key="14">
    <source>
        <dbReference type="RuleBase" id="RU004182"/>
    </source>
</evidence>
<dbReference type="InterPro" id="IPR018394">
    <property type="entry name" value="DNA_photolyase_1_CS_C"/>
</dbReference>
<evidence type="ECO:0000313" key="17">
    <source>
        <dbReference type="Proteomes" id="UP000185674"/>
    </source>
</evidence>
<dbReference type="Gene3D" id="1.25.40.80">
    <property type="match status" value="1"/>
</dbReference>
<feature type="binding site" evidence="12">
    <location>
        <begin position="283"/>
        <end position="290"/>
    </location>
    <ligand>
        <name>FAD</name>
        <dbReference type="ChEBI" id="CHEBI:57692"/>
    </ligand>
</feature>
<comment type="similarity">
    <text evidence="14">Belongs to the DNA photolyase family.</text>
</comment>
<dbReference type="EC" id="4.1.99.3" evidence="3"/>
<dbReference type="InterPro" id="IPR002081">
    <property type="entry name" value="Cryptochrome/DNA_photolyase_1"/>
</dbReference>
<dbReference type="Proteomes" id="UP000185674">
    <property type="component" value="Chromosome"/>
</dbReference>
<dbReference type="Gene3D" id="3.40.50.620">
    <property type="entry name" value="HUPs"/>
    <property type="match status" value="1"/>
</dbReference>
<dbReference type="AlphaFoldDB" id="A0A1P8EIB8"/>
<organism evidence="16 17">
    <name type="scientific">Acinetobacter soli</name>
    <dbReference type="NCBI Taxonomy" id="487316"/>
    <lineage>
        <taxon>Bacteria</taxon>
        <taxon>Pseudomonadati</taxon>
        <taxon>Pseudomonadota</taxon>
        <taxon>Gammaproteobacteria</taxon>
        <taxon>Moraxellales</taxon>
        <taxon>Moraxellaceae</taxon>
        <taxon>Acinetobacter</taxon>
    </lineage>
</organism>